<dbReference type="EMBL" id="BOVJ01000102">
    <property type="protein sequence ID" value="GIQ64632.1"/>
    <property type="molecule type" value="Genomic_DNA"/>
</dbReference>
<evidence type="ECO:0000313" key="3">
    <source>
        <dbReference type="Proteomes" id="UP000680304"/>
    </source>
</evidence>
<keyword evidence="3" id="KW-1185">Reference proteome</keyword>
<gene>
    <name evidence="2" type="ORF">PACILC2_32000</name>
</gene>
<dbReference type="RefSeq" id="WP_213529232.1">
    <property type="nucleotide sequence ID" value="NZ_BOVJ01000102.1"/>
</dbReference>
<evidence type="ECO:0000259" key="1">
    <source>
        <dbReference type="Pfam" id="PF06276"/>
    </source>
</evidence>
<sequence length="262" mass="29559">MGTINRLEAGEWDYLTKHFRICESPPSNSAVSIPSADLLDEEKCAAYLDQLTGVLQSPSRMVTASMFSKRYAFLTVMPGLYAMTMYNKGIDLSIGSSHLETSPDRKSWLSHIRLGRLHVSLPAAGKRSEWRDRIANSLFAEHLAPIWRSVSKVANVPMPILWENTAVRLFSLYEKRMEAEAGGEARSRMQEDFEYLIGKAPASLFGETRNPFGRFYGGSRAVSASKPSVRIRKTCCYYYQVSTDREYCTVCPKLHYAKDGRS</sequence>
<dbReference type="Pfam" id="PF06276">
    <property type="entry name" value="FhuF"/>
    <property type="match status" value="1"/>
</dbReference>
<accession>A0ABQ4N8W4</accession>
<feature type="domain" description="Aerobactin siderophore biosynthesis IucA/IucC-like C-terminal" evidence="1">
    <location>
        <begin position="65"/>
        <end position="176"/>
    </location>
</feature>
<reference evidence="2 3" key="1">
    <citation type="submission" date="2021-04" db="EMBL/GenBank/DDBJ databases">
        <title>Draft genome sequence of Paenibacillus cisolokensis, LC2-13A.</title>
        <authorList>
            <person name="Uke A."/>
            <person name="Chhe C."/>
            <person name="Baramee S."/>
            <person name="Kosugi A."/>
        </authorList>
    </citation>
    <scope>NUCLEOTIDE SEQUENCE [LARGE SCALE GENOMIC DNA]</scope>
    <source>
        <strain evidence="2 3">LC2-13A</strain>
    </source>
</reference>
<evidence type="ECO:0000313" key="2">
    <source>
        <dbReference type="EMBL" id="GIQ64632.1"/>
    </source>
</evidence>
<name>A0ABQ4N8W4_9BACL</name>
<dbReference type="InterPro" id="IPR022770">
    <property type="entry name" value="IucA/IucC-like_C"/>
</dbReference>
<protein>
    <recommendedName>
        <fullName evidence="1">Aerobactin siderophore biosynthesis IucA/IucC-like C-terminal domain-containing protein</fullName>
    </recommendedName>
</protein>
<comment type="caution">
    <text evidence="2">The sequence shown here is derived from an EMBL/GenBank/DDBJ whole genome shotgun (WGS) entry which is preliminary data.</text>
</comment>
<proteinExistence type="predicted"/>
<dbReference type="Proteomes" id="UP000680304">
    <property type="component" value="Unassembled WGS sequence"/>
</dbReference>
<organism evidence="2 3">
    <name type="scientific">Paenibacillus cisolokensis</name>
    <dbReference type="NCBI Taxonomy" id="1658519"/>
    <lineage>
        <taxon>Bacteria</taxon>
        <taxon>Bacillati</taxon>
        <taxon>Bacillota</taxon>
        <taxon>Bacilli</taxon>
        <taxon>Bacillales</taxon>
        <taxon>Paenibacillaceae</taxon>
        <taxon>Paenibacillus</taxon>
    </lineage>
</organism>